<organism evidence="2 3">
    <name type="scientific">Vigna unguiculata</name>
    <name type="common">Cowpea</name>
    <dbReference type="NCBI Taxonomy" id="3917"/>
    <lineage>
        <taxon>Eukaryota</taxon>
        <taxon>Viridiplantae</taxon>
        <taxon>Streptophyta</taxon>
        <taxon>Embryophyta</taxon>
        <taxon>Tracheophyta</taxon>
        <taxon>Spermatophyta</taxon>
        <taxon>Magnoliopsida</taxon>
        <taxon>eudicotyledons</taxon>
        <taxon>Gunneridae</taxon>
        <taxon>Pentapetalae</taxon>
        <taxon>rosids</taxon>
        <taxon>fabids</taxon>
        <taxon>Fabales</taxon>
        <taxon>Fabaceae</taxon>
        <taxon>Papilionoideae</taxon>
        <taxon>50 kb inversion clade</taxon>
        <taxon>NPAAA clade</taxon>
        <taxon>indigoferoid/millettioid clade</taxon>
        <taxon>Phaseoleae</taxon>
        <taxon>Vigna</taxon>
    </lineage>
</organism>
<sequence>MYSRLSELMLAWARLSFAQDKSASSRRRVPQNHRPSLTILLKREGLAWARRSSAQNNNQPCLREMFNQTTQWNTNSRLGKSHSPKRDKPSPKPQNPVPERWPRADRGFASLHISPKRV</sequence>
<dbReference type="EMBL" id="CP039352">
    <property type="protein sequence ID" value="QCE03980.1"/>
    <property type="molecule type" value="Genomic_DNA"/>
</dbReference>
<accession>A0A4D6MR23</accession>
<gene>
    <name evidence="2" type="ORF">DEO72_LG8g2012</name>
</gene>
<reference evidence="2 3" key="1">
    <citation type="submission" date="2019-04" db="EMBL/GenBank/DDBJ databases">
        <title>An improved genome assembly and genetic linkage map for asparagus bean, Vigna unguiculata ssp. sesquipedialis.</title>
        <authorList>
            <person name="Xia Q."/>
            <person name="Zhang R."/>
            <person name="Dong Y."/>
        </authorList>
    </citation>
    <scope>NUCLEOTIDE SEQUENCE [LARGE SCALE GENOMIC DNA]</scope>
    <source>
        <tissue evidence="2">Leaf</tissue>
    </source>
</reference>
<protein>
    <submittedName>
        <fullName evidence="2">Uncharacterized protein</fullName>
    </submittedName>
</protein>
<evidence type="ECO:0000256" key="1">
    <source>
        <dbReference type="SAM" id="MobiDB-lite"/>
    </source>
</evidence>
<name>A0A4D6MR23_VIGUN</name>
<dbReference type="AlphaFoldDB" id="A0A4D6MR23"/>
<keyword evidence="3" id="KW-1185">Reference proteome</keyword>
<evidence type="ECO:0000313" key="3">
    <source>
        <dbReference type="Proteomes" id="UP000501690"/>
    </source>
</evidence>
<feature type="region of interest" description="Disordered" evidence="1">
    <location>
        <begin position="51"/>
        <end position="118"/>
    </location>
</feature>
<evidence type="ECO:0000313" key="2">
    <source>
        <dbReference type="EMBL" id="QCE03980.1"/>
    </source>
</evidence>
<dbReference type="Proteomes" id="UP000501690">
    <property type="component" value="Linkage Group LG8"/>
</dbReference>
<proteinExistence type="predicted"/>
<feature type="compositionally biased region" description="Polar residues" evidence="1">
    <location>
        <begin position="52"/>
        <end position="78"/>
    </location>
</feature>